<dbReference type="SUPFAM" id="SSF51735">
    <property type="entry name" value="NAD(P)-binding Rossmann-fold domains"/>
    <property type="match status" value="1"/>
</dbReference>
<dbReference type="InParanoid" id="A0A6J2YXV8"/>
<accession>A0A6J2YXV8</accession>
<dbReference type="InterPro" id="IPR036291">
    <property type="entry name" value="NAD(P)-bd_dom_sf"/>
</dbReference>
<organism evidence="5 6">
    <name type="scientific">Sitophilus oryzae</name>
    <name type="common">Rice weevil</name>
    <name type="synonym">Curculio oryzae</name>
    <dbReference type="NCBI Taxonomy" id="7048"/>
    <lineage>
        <taxon>Eukaryota</taxon>
        <taxon>Metazoa</taxon>
        <taxon>Ecdysozoa</taxon>
        <taxon>Arthropoda</taxon>
        <taxon>Hexapoda</taxon>
        <taxon>Insecta</taxon>
        <taxon>Pterygota</taxon>
        <taxon>Neoptera</taxon>
        <taxon>Endopterygota</taxon>
        <taxon>Coleoptera</taxon>
        <taxon>Polyphaga</taxon>
        <taxon>Cucujiformia</taxon>
        <taxon>Curculionidae</taxon>
        <taxon>Dryophthorinae</taxon>
        <taxon>Sitophilus</taxon>
    </lineage>
</organism>
<dbReference type="PANTHER" id="PTHR44085">
    <property type="entry name" value="SEPIAPTERIN REDUCTASE"/>
    <property type="match status" value="1"/>
</dbReference>
<name>A0A6J2YXV8_SITOR</name>
<sequence length="276" mass="30764">MACAVDYTKKSIFVITGASKGIGREISTMLAKNVNKNSVFILLARSTEGLEETKTQIGKIDNGLKVLTYVTDLSKPNFKFYNDLFDGVLKTIDSTGTEYGYIFHNAASNGPLKEIAGLSDLQIWRDFYEFNLFSTVLLNNAFLHKISPVTQKTVVINISSGCGIVPYENFSLYGSSKAARQLFFKILAIEQPNLTVLSYCPGAVKTEMFNSACDNAESKKVREVFQEMRKTKMITTEQTVGKLLEVLKKGDFKSGDVIDYHNLYTSLNNIKTLMDT</sequence>
<evidence type="ECO:0000313" key="5">
    <source>
        <dbReference type="Proteomes" id="UP000504635"/>
    </source>
</evidence>
<dbReference type="RefSeq" id="XP_030768082.1">
    <property type="nucleotide sequence ID" value="XM_030912222.1"/>
</dbReference>
<keyword evidence="3" id="KW-0521">NADP</keyword>
<dbReference type="GO" id="GO:0005737">
    <property type="term" value="C:cytoplasm"/>
    <property type="evidence" value="ECO:0007669"/>
    <property type="project" value="UniProtKB-SubCell"/>
</dbReference>
<dbReference type="PRINTS" id="PR00081">
    <property type="entry name" value="GDHRDH"/>
</dbReference>
<dbReference type="OrthoDB" id="153074at2759"/>
<dbReference type="Gene3D" id="3.40.50.720">
    <property type="entry name" value="NAD(P)-binding Rossmann-like Domain"/>
    <property type="match status" value="1"/>
</dbReference>
<evidence type="ECO:0000313" key="6">
    <source>
        <dbReference type="RefSeq" id="XP_030768082.1"/>
    </source>
</evidence>
<keyword evidence="5" id="KW-1185">Reference proteome</keyword>
<dbReference type="InterPro" id="IPR002347">
    <property type="entry name" value="SDR_fam"/>
</dbReference>
<evidence type="ECO:0000256" key="3">
    <source>
        <dbReference type="ARBA" id="ARBA00022857"/>
    </source>
</evidence>
<protein>
    <submittedName>
        <fullName evidence="6">Sepiapterin reductase-like</fullName>
    </submittedName>
</protein>
<gene>
    <name evidence="6" type="primary">LOC115891673</name>
</gene>
<dbReference type="Pfam" id="PF00106">
    <property type="entry name" value="adh_short"/>
    <property type="match status" value="1"/>
</dbReference>
<comment type="subcellular location">
    <subcellularLocation>
        <location evidence="1">Cytoplasm</location>
    </subcellularLocation>
</comment>
<dbReference type="PANTHER" id="PTHR44085:SF2">
    <property type="entry name" value="SEPIAPTERIN REDUCTASE"/>
    <property type="match status" value="1"/>
</dbReference>
<evidence type="ECO:0000256" key="1">
    <source>
        <dbReference type="ARBA" id="ARBA00004496"/>
    </source>
</evidence>
<dbReference type="Proteomes" id="UP000504635">
    <property type="component" value="Unplaced"/>
</dbReference>
<dbReference type="GO" id="GO:0006729">
    <property type="term" value="P:tetrahydrobiopterin biosynthetic process"/>
    <property type="evidence" value="ECO:0007669"/>
    <property type="project" value="TreeGrafter"/>
</dbReference>
<dbReference type="InterPro" id="IPR051721">
    <property type="entry name" value="Biopterin_syn/organic_redct"/>
</dbReference>
<proteinExistence type="predicted"/>
<keyword evidence="2" id="KW-0963">Cytoplasm</keyword>
<dbReference type="GO" id="GO:0004757">
    <property type="term" value="F:sepiapterin reductase (NADP+) activity"/>
    <property type="evidence" value="ECO:0007669"/>
    <property type="project" value="TreeGrafter"/>
</dbReference>
<evidence type="ECO:0000256" key="4">
    <source>
        <dbReference type="ARBA" id="ARBA00023002"/>
    </source>
</evidence>
<keyword evidence="4" id="KW-0560">Oxidoreductase</keyword>
<dbReference type="GeneID" id="115891673"/>
<evidence type="ECO:0000256" key="2">
    <source>
        <dbReference type="ARBA" id="ARBA00022490"/>
    </source>
</evidence>
<dbReference type="KEGG" id="soy:115891673"/>
<reference evidence="6" key="1">
    <citation type="submission" date="2025-08" db="UniProtKB">
        <authorList>
            <consortium name="RefSeq"/>
        </authorList>
    </citation>
    <scope>IDENTIFICATION</scope>
    <source>
        <tissue evidence="6">Gonads</tissue>
    </source>
</reference>
<dbReference type="FunCoup" id="A0A6J2YXV8">
    <property type="interactions" value="195"/>
</dbReference>
<dbReference type="AlphaFoldDB" id="A0A6J2YXV8"/>